<dbReference type="PANTHER" id="PTHR12689">
    <property type="entry name" value="A1 CISTRON SPLICING FACTOR AAR2-RELATED"/>
    <property type="match status" value="1"/>
</dbReference>
<accession>S8C432</accession>
<evidence type="ECO:0000259" key="1">
    <source>
        <dbReference type="Pfam" id="PF20981"/>
    </source>
</evidence>
<dbReference type="CDD" id="cd13777">
    <property type="entry name" value="Aar2_N"/>
    <property type="match status" value="1"/>
</dbReference>
<dbReference type="PANTHER" id="PTHR12689:SF4">
    <property type="entry name" value="PROTEIN AAR2 HOMOLOG"/>
    <property type="match status" value="1"/>
</dbReference>
<dbReference type="GO" id="GO:0000244">
    <property type="term" value="P:spliceosomal tri-snRNP complex assembly"/>
    <property type="evidence" value="ECO:0007669"/>
    <property type="project" value="TreeGrafter"/>
</dbReference>
<feature type="domain" description="AAR2 N-terminal" evidence="1">
    <location>
        <begin position="13"/>
        <end position="81"/>
    </location>
</feature>
<protein>
    <recommendedName>
        <fullName evidence="1">AAR2 N-terminal domain-containing protein</fullName>
    </recommendedName>
</protein>
<dbReference type="AlphaFoldDB" id="S8C432"/>
<name>S8C432_9LAMI</name>
<keyword evidence="3" id="KW-1185">Reference proteome</keyword>
<dbReference type="Gene3D" id="2.60.34.20">
    <property type="match status" value="1"/>
</dbReference>
<comment type="caution">
    <text evidence="2">The sequence shown here is derived from an EMBL/GenBank/DDBJ whole genome shotgun (WGS) entry which is preliminary data.</text>
</comment>
<dbReference type="EMBL" id="AUSU01008568">
    <property type="protein sequence ID" value="EPS59191.1"/>
    <property type="molecule type" value="Genomic_DNA"/>
</dbReference>
<organism evidence="2 3">
    <name type="scientific">Genlisea aurea</name>
    <dbReference type="NCBI Taxonomy" id="192259"/>
    <lineage>
        <taxon>Eukaryota</taxon>
        <taxon>Viridiplantae</taxon>
        <taxon>Streptophyta</taxon>
        <taxon>Embryophyta</taxon>
        <taxon>Tracheophyta</taxon>
        <taxon>Spermatophyta</taxon>
        <taxon>Magnoliopsida</taxon>
        <taxon>eudicotyledons</taxon>
        <taxon>Gunneridae</taxon>
        <taxon>Pentapetalae</taxon>
        <taxon>asterids</taxon>
        <taxon>lamiids</taxon>
        <taxon>Lamiales</taxon>
        <taxon>Lentibulariaceae</taxon>
        <taxon>Genlisea</taxon>
    </lineage>
</organism>
<dbReference type="Proteomes" id="UP000015453">
    <property type="component" value="Unassembled WGS sequence"/>
</dbReference>
<dbReference type="InterPro" id="IPR033647">
    <property type="entry name" value="Aar2_N"/>
</dbReference>
<dbReference type="InterPro" id="IPR038516">
    <property type="entry name" value="AAR2_N_sf"/>
</dbReference>
<reference evidence="2 3" key="1">
    <citation type="journal article" date="2013" name="BMC Genomics">
        <title>The miniature genome of a carnivorous plant Genlisea aurea contains a low number of genes and short non-coding sequences.</title>
        <authorList>
            <person name="Leushkin E.V."/>
            <person name="Sutormin R.A."/>
            <person name="Nabieva E.R."/>
            <person name="Penin A.A."/>
            <person name="Kondrashov A.S."/>
            <person name="Logacheva M.D."/>
        </authorList>
    </citation>
    <scope>NUCLEOTIDE SEQUENCE [LARGE SCALE GENOMIC DNA]</scope>
</reference>
<evidence type="ECO:0000313" key="3">
    <source>
        <dbReference type="Proteomes" id="UP000015453"/>
    </source>
</evidence>
<dbReference type="OrthoDB" id="201752at2759"/>
<dbReference type="InterPro" id="IPR007946">
    <property type="entry name" value="AAR2"/>
</dbReference>
<gene>
    <name evidence="2" type="ORF">M569_15618</name>
</gene>
<evidence type="ECO:0000313" key="2">
    <source>
        <dbReference type="EMBL" id="EPS59191.1"/>
    </source>
</evidence>
<dbReference type="Pfam" id="PF20981">
    <property type="entry name" value="AAR2_1st"/>
    <property type="match status" value="1"/>
</dbReference>
<proteinExistence type="predicted"/>
<sequence length="82" mass="8898">MDPETALHLVKDGVTLLLLDVPQFTLIGVDTQMVSAGPNFKGIKMIPPGVHFIYYSSSDRLGGAFSPIIGFFVYTNPSEVLL</sequence>
<feature type="non-terminal residue" evidence="2">
    <location>
        <position position="82"/>
    </location>
</feature>